<sequence>MKKAFISLTELEEQLKEVLRINALPHDAEKLVDEIKNINEVKGFNDLGRLHMVDMGDLGNLILKGKEIGSELYFNYVAFKNGPDVFSGMNHWVYGA</sequence>
<evidence type="ECO:0000313" key="1">
    <source>
        <dbReference type="EMBL" id="ETA79080.1"/>
    </source>
</evidence>
<evidence type="ECO:0000313" key="2">
    <source>
        <dbReference type="Proteomes" id="UP000017747"/>
    </source>
</evidence>
<dbReference type="RefSeq" id="WP_023388201.1">
    <property type="nucleotide sequence ID" value="NZ_AXUN02000231.1"/>
</dbReference>
<name>V7HYP2_9CLOT</name>
<keyword evidence="2" id="KW-1185">Reference proteome</keyword>
<organism evidence="1 2">
    <name type="scientific">Youngiibacter fragilis 232.1</name>
    <dbReference type="NCBI Taxonomy" id="994573"/>
    <lineage>
        <taxon>Bacteria</taxon>
        <taxon>Bacillati</taxon>
        <taxon>Bacillota</taxon>
        <taxon>Clostridia</taxon>
        <taxon>Eubacteriales</taxon>
        <taxon>Clostridiaceae</taxon>
        <taxon>Youngiibacter</taxon>
    </lineage>
</organism>
<protein>
    <submittedName>
        <fullName evidence="1">Uncharacterized protein</fullName>
    </submittedName>
</protein>
<dbReference type="Proteomes" id="UP000017747">
    <property type="component" value="Unassembled WGS sequence"/>
</dbReference>
<accession>V7HYP2</accession>
<dbReference type="EMBL" id="AXUN02000231">
    <property type="protein sequence ID" value="ETA79080.1"/>
    <property type="molecule type" value="Genomic_DNA"/>
</dbReference>
<proteinExistence type="predicted"/>
<comment type="caution">
    <text evidence="1">The sequence shown here is derived from an EMBL/GenBank/DDBJ whole genome shotgun (WGS) entry which is preliminary data.</text>
</comment>
<reference evidence="1 2" key="1">
    <citation type="journal article" date="2014" name="Genome Announc.">
        <title>Genome Sequence of Youngiibacter fragilis, the Type Strain of the Genus Youngiibacter.</title>
        <authorList>
            <person name="Wawrik C.B."/>
            <person name="Callaghan A.V."/>
            <person name="Stamps B.W."/>
            <person name="Wawrik B."/>
        </authorList>
    </citation>
    <scope>NUCLEOTIDE SEQUENCE [LARGE SCALE GENOMIC DNA]</scope>
    <source>
        <strain evidence="1 2">232.1</strain>
    </source>
</reference>
<gene>
    <name evidence="1" type="ORF">T472_0219010</name>
</gene>
<dbReference type="AlphaFoldDB" id="V7HYP2"/>